<dbReference type="PRINTS" id="PR00370">
    <property type="entry name" value="FMOXYGENASE"/>
</dbReference>
<comment type="caution">
    <text evidence="7">The sequence shown here is derived from an EMBL/GenBank/DDBJ whole genome shotgun (WGS) entry which is preliminary data.</text>
</comment>
<keyword evidence="2" id="KW-0285">Flavoprotein</keyword>
<dbReference type="Pfam" id="PF00743">
    <property type="entry name" value="FMO-like"/>
    <property type="match status" value="1"/>
</dbReference>
<proteinExistence type="inferred from homology"/>
<keyword evidence="8" id="KW-1185">Reference proteome</keyword>
<keyword evidence="3" id="KW-0274">FAD</keyword>
<sequence>MDHIDPERIVRAEPESTNVNQDDASPRRDVCVIGAGPSGLAALKVLRDHPLFQQRIWNVVAYEARESIGGIWLPSNSTDDTGKEVPATPLYDALTTNLPHPVMAYTSLSFPPSTPLFPPASTVLKYLETYAEMFDLIQHIQFRTRVVDASWDASRGKWRVRVRRVGSEEEDEEEYFDLLVVANGHYAKPRYPSTPGVQQWLDAGKASHSVYYRNPSHPSALATAQTVLVIGGGPSGLDISSELRVSAHKRVVHSVSNGANEDSEDGRMRRRGRVKAFLDVESGEVEFEDGTREKGIEYCVLATGYQHDLPFLHEPELHVGFPPAEPPPLPSGLYNSTYHVFPLAKHIFPIVSTIPVGKMAFLGVPWRVVPFPLVEAQMQAVVSVLESPERLDVMREAVDIVSRYEDIRASVLKQQQPSLPASALPVAIGKVWHMLEEEKQFDYRDGLGEFAGVHERVPGWVREMYGAKGVLREEWRSLERAGEAGSWIRGVGEGGEGGWVELMRRLL</sequence>
<dbReference type="InterPro" id="IPR000960">
    <property type="entry name" value="Flavin_mOase"/>
</dbReference>
<evidence type="ECO:0000313" key="8">
    <source>
        <dbReference type="Proteomes" id="UP000813824"/>
    </source>
</evidence>
<evidence type="ECO:0000256" key="1">
    <source>
        <dbReference type="ARBA" id="ARBA00009183"/>
    </source>
</evidence>
<dbReference type="GO" id="GO:0050661">
    <property type="term" value="F:NADP binding"/>
    <property type="evidence" value="ECO:0007669"/>
    <property type="project" value="InterPro"/>
</dbReference>
<feature type="non-terminal residue" evidence="7">
    <location>
        <position position="507"/>
    </location>
</feature>
<evidence type="ECO:0000256" key="5">
    <source>
        <dbReference type="ARBA" id="ARBA00023002"/>
    </source>
</evidence>
<dbReference type="Proteomes" id="UP000813824">
    <property type="component" value="Unassembled WGS sequence"/>
</dbReference>
<comment type="similarity">
    <text evidence="1">Belongs to the FMO family.</text>
</comment>
<evidence type="ECO:0000256" key="4">
    <source>
        <dbReference type="ARBA" id="ARBA00022857"/>
    </source>
</evidence>
<feature type="compositionally biased region" description="Basic and acidic residues" evidence="6">
    <location>
        <begin position="1"/>
        <end position="14"/>
    </location>
</feature>
<reference evidence="7" key="1">
    <citation type="journal article" date="2021" name="New Phytol.">
        <title>Evolutionary innovations through gain and loss of genes in the ectomycorrhizal Boletales.</title>
        <authorList>
            <person name="Wu G."/>
            <person name="Miyauchi S."/>
            <person name="Morin E."/>
            <person name="Kuo A."/>
            <person name="Drula E."/>
            <person name="Varga T."/>
            <person name="Kohler A."/>
            <person name="Feng B."/>
            <person name="Cao Y."/>
            <person name="Lipzen A."/>
            <person name="Daum C."/>
            <person name="Hundley H."/>
            <person name="Pangilinan J."/>
            <person name="Johnson J."/>
            <person name="Barry K."/>
            <person name="LaButti K."/>
            <person name="Ng V."/>
            <person name="Ahrendt S."/>
            <person name="Min B."/>
            <person name="Choi I.G."/>
            <person name="Park H."/>
            <person name="Plett J.M."/>
            <person name="Magnuson J."/>
            <person name="Spatafora J.W."/>
            <person name="Nagy L.G."/>
            <person name="Henrissat B."/>
            <person name="Grigoriev I.V."/>
            <person name="Yang Z.L."/>
            <person name="Xu J."/>
            <person name="Martin F.M."/>
        </authorList>
    </citation>
    <scope>NUCLEOTIDE SEQUENCE</scope>
    <source>
        <strain evidence="7">KKN 215</strain>
    </source>
</reference>
<dbReference type="SUPFAM" id="SSF51905">
    <property type="entry name" value="FAD/NAD(P)-binding domain"/>
    <property type="match status" value="1"/>
</dbReference>
<evidence type="ECO:0000256" key="2">
    <source>
        <dbReference type="ARBA" id="ARBA00022630"/>
    </source>
</evidence>
<gene>
    <name evidence="7" type="ORF">BXZ70DRAFT_971618</name>
</gene>
<name>A0A8K0UPE4_9AGAR</name>
<dbReference type="InterPro" id="IPR020946">
    <property type="entry name" value="Flavin_mOase-like"/>
</dbReference>
<protein>
    <submittedName>
        <fullName evidence="7">FAD/NAD-P-binding domain-containing protein</fullName>
    </submittedName>
</protein>
<accession>A0A8K0UPE4</accession>
<dbReference type="PANTHER" id="PTHR23023">
    <property type="entry name" value="DIMETHYLANILINE MONOOXYGENASE"/>
    <property type="match status" value="1"/>
</dbReference>
<dbReference type="GO" id="GO:0050660">
    <property type="term" value="F:flavin adenine dinucleotide binding"/>
    <property type="evidence" value="ECO:0007669"/>
    <property type="project" value="InterPro"/>
</dbReference>
<evidence type="ECO:0000313" key="7">
    <source>
        <dbReference type="EMBL" id="KAH8101153.1"/>
    </source>
</evidence>
<feature type="region of interest" description="Disordered" evidence="6">
    <location>
        <begin position="1"/>
        <end position="24"/>
    </location>
</feature>
<evidence type="ECO:0000256" key="3">
    <source>
        <dbReference type="ARBA" id="ARBA00022827"/>
    </source>
</evidence>
<organism evidence="7 8">
    <name type="scientific">Cristinia sonorae</name>
    <dbReference type="NCBI Taxonomy" id="1940300"/>
    <lineage>
        <taxon>Eukaryota</taxon>
        <taxon>Fungi</taxon>
        <taxon>Dikarya</taxon>
        <taxon>Basidiomycota</taxon>
        <taxon>Agaricomycotina</taxon>
        <taxon>Agaricomycetes</taxon>
        <taxon>Agaricomycetidae</taxon>
        <taxon>Agaricales</taxon>
        <taxon>Pleurotineae</taxon>
        <taxon>Stephanosporaceae</taxon>
        <taxon>Cristinia</taxon>
    </lineage>
</organism>
<evidence type="ECO:0000256" key="6">
    <source>
        <dbReference type="SAM" id="MobiDB-lite"/>
    </source>
</evidence>
<dbReference type="EMBL" id="JAEVFJ010000013">
    <property type="protein sequence ID" value="KAH8101153.1"/>
    <property type="molecule type" value="Genomic_DNA"/>
</dbReference>
<dbReference type="InterPro" id="IPR050346">
    <property type="entry name" value="FMO-like"/>
</dbReference>
<dbReference type="Gene3D" id="3.50.50.60">
    <property type="entry name" value="FAD/NAD(P)-binding domain"/>
    <property type="match status" value="2"/>
</dbReference>
<dbReference type="OrthoDB" id="66881at2759"/>
<dbReference type="AlphaFoldDB" id="A0A8K0UPE4"/>
<dbReference type="GO" id="GO:0004499">
    <property type="term" value="F:N,N-dimethylaniline monooxygenase activity"/>
    <property type="evidence" value="ECO:0007669"/>
    <property type="project" value="InterPro"/>
</dbReference>
<keyword evidence="5" id="KW-0560">Oxidoreductase</keyword>
<dbReference type="InterPro" id="IPR036188">
    <property type="entry name" value="FAD/NAD-bd_sf"/>
</dbReference>
<keyword evidence="4" id="KW-0521">NADP</keyword>